<dbReference type="AlphaFoldDB" id="A0AAV4A474"/>
<evidence type="ECO:0000313" key="1">
    <source>
        <dbReference type="EMBL" id="GFO00989.1"/>
    </source>
</evidence>
<evidence type="ECO:0000313" key="2">
    <source>
        <dbReference type="Proteomes" id="UP000735302"/>
    </source>
</evidence>
<accession>A0AAV4A474</accession>
<comment type="caution">
    <text evidence="1">The sequence shown here is derived from an EMBL/GenBank/DDBJ whole genome shotgun (WGS) entry which is preliminary data.</text>
</comment>
<dbReference type="EMBL" id="BLXT01003182">
    <property type="protein sequence ID" value="GFO00989.1"/>
    <property type="molecule type" value="Genomic_DNA"/>
</dbReference>
<reference evidence="1 2" key="1">
    <citation type="journal article" date="2021" name="Elife">
        <title>Chloroplast acquisition without the gene transfer in kleptoplastic sea slugs, Plakobranchus ocellatus.</title>
        <authorList>
            <person name="Maeda T."/>
            <person name="Takahashi S."/>
            <person name="Yoshida T."/>
            <person name="Shimamura S."/>
            <person name="Takaki Y."/>
            <person name="Nagai Y."/>
            <person name="Toyoda A."/>
            <person name="Suzuki Y."/>
            <person name="Arimoto A."/>
            <person name="Ishii H."/>
            <person name="Satoh N."/>
            <person name="Nishiyama T."/>
            <person name="Hasebe M."/>
            <person name="Maruyama T."/>
            <person name="Minagawa J."/>
            <person name="Obokata J."/>
            <person name="Shigenobu S."/>
        </authorList>
    </citation>
    <scope>NUCLEOTIDE SEQUENCE [LARGE SCALE GENOMIC DNA]</scope>
</reference>
<protein>
    <submittedName>
        <fullName evidence="1">Uncharacterized protein</fullName>
    </submittedName>
</protein>
<proteinExistence type="predicted"/>
<gene>
    <name evidence="1" type="ORF">PoB_002749400</name>
</gene>
<name>A0AAV4A474_9GAST</name>
<sequence>MKLQFKLDHTMLDLHSVHYYHDHHAGFNCVSLTVQRKQKALGTLSLPDRLNNPFVTFTANVRIKRWRNESLGPTTTVQWVIGFRLWDQTQITGWFMLDRRTRRRRQTCPSVETRNQERRDSHSF</sequence>
<dbReference type="Proteomes" id="UP000735302">
    <property type="component" value="Unassembled WGS sequence"/>
</dbReference>
<organism evidence="1 2">
    <name type="scientific">Plakobranchus ocellatus</name>
    <dbReference type="NCBI Taxonomy" id="259542"/>
    <lineage>
        <taxon>Eukaryota</taxon>
        <taxon>Metazoa</taxon>
        <taxon>Spiralia</taxon>
        <taxon>Lophotrochozoa</taxon>
        <taxon>Mollusca</taxon>
        <taxon>Gastropoda</taxon>
        <taxon>Heterobranchia</taxon>
        <taxon>Euthyneura</taxon>
        <taxon>Panpulmonata</taxon>
        <taxon>Sacoglossa</taxon>
        <taxon>Placobranchoidea</taxon>
        <taxon>Plakobranchidae</taxon>
        <taxon>Plakobranchus</taxon>
    </lineage>
</organism>
<keyword evidence="2" id="KW-1185">Reference proteome</keyword>